<dbReference type="Gene3D" id="3.30.379.10">
    <property type="entry name" value="Chitobiase/beta-hexosaminidase domain 2-like"/>
    <property type="match status" value="1"/>
</dbReference>
<evidence type="ECO:0000259" key="8">
    <source>
        <dbReference type="Pfam" id="PF02838"/>
    </source>
</evidence>
<dbReference type="PROSITE" id="PS51257">
    <property type="entry name" value="PROKAR_LIPOPROTEIN"/>
    <property type="match status" value="1"/>
</dbReference>
<protein>
    <recommendedName>
        <fullName evidence="3">beta-N-acetylhexosaminidase</fullName>
        <ecNumber evidence="3">3.2.1.52</ecNumber>
    </recommendedName>
</protein>
<dbReference type="CDD" id="cd06568">
    <property type="entry name" value="GH20_SpHex_like"/>
    <property type="match status" value="1"/>
</dbReference>
<evidence type="ECO:0000256" key="6">
    <source>
        <dbReference type="PIRSR" id="PIRSR625705-1"/>
    </source>
</evidence>
<dbReference type="Gene3D" id="3.20.20.80">
    <property type="entry name" value="Glycosidases"/>
    <property type="match status" value="1"/>
</dbReference>
<dbReference type="GO" id="GO:0005975">
    <property type="term" value="P:carbohydrate metabolic process"/>
    <property type="evidence" value="ECO:0007669"/>
    <property type="project" value="InterPro"/>
</dbReference>
<dbReference type="GO" id="GO:0004563">
    <property type="term" value="F:beta-N-acetylhexosaminidase activity"/>
    <property type="evidence" value="ECO:0007669"/>
    <property type="project" value="UniProtKB-EC"/>
</dbReference>
<dbReference type="GO" id="GO:0030203">
    <property type="term" value="P:glycosaminoglycan metabolic process"/>
    <property type="evidence" value="ECO:0007669"/>
    <property type="project" value="TreeGrafter"/>
</dbReference>
<dbReference type="SUPFAM" id="SSF55545">
    <property type="entry name" value="beta-N-acetylhexosaminidase-like domain"/>
    <property type="match status" value="1"/>
</dbReference>
<evidence type="ECO:0000256" key="4">
    <source>
        <dbReference type="ARBA" id="ARBA00022801"/>
    </source>
</evidence>
<dbReference type="PANTHER" id="PTHR22600:SF57">
    <property type="entry name" value="BETA-N-ACETYLHEXOSAMINIDASE"/>
    <property type="match status" value="1"/>
</dbReference>
<comment type="similarity">
    <text evidence="2">Belongs to the glycosyl hydrolase 20 family.</text>
</comment>
<dbReference type="Pfam" id="PF02838">
    <property type="entry name" value="Glyco_hydro_20b"/>
    <property type="match status" value="1"/>
</dbReference>
<dbReference type="PIRSF" id="PIRSF001093">
    <property type="entry name" value="B-hxosamndse_ab_euk"/>
    <property type="match status" value="1"/>
</dbReference>
<comment type="caution">
    <text evidence="9">The sequence shown here is derived from an EMBL/GenBank/DDBJ whole genome shotgun (WGS) entry which is preliminary data.</text>
</comment>
<feature type="active site" description="Proton donor" evidence="6">
    <location>
        <position position="340"/>
    </location>
</feature>
<reference evidence="9 10" key="1">
    <citation type="submission" date="2018-07" db="EMBL/GenBank/DDBJ databases">
        <title>Freshwater and sediment microbial communities from various areas in North America, analyzing microbe dynamics in response to fracking.</title>
        <authorList>
            <person name="Lamendella R."/>
        </authorList>
    </citation>
    <scope>NUCLEOTIDE SEQUENCE [LARGE SCALE GENOMIC DNA]</scope>
    <source>
        <strain evidence="9 10">160A</strain>
    </source>
</reference>
<dbReference type="PRINTS" id="PR00738">
    <property type="entry name" value="GLHYDRLASE20"/>
</dbReference>
<dbReference type="EMBL" id="QPIZ01000008">
    <property type="protein sequence ID" value="RCW36625.1"/>
    <property type="molecule type" value="Genomic_DNA"/>
</dbReference>
<dbReference type="Proteomes" id="UP000252733">
    <property type="component" value="Unassembled WGS sequence"/>
</dbReference>
<sequence length="542" mass="61166">MIMDLRNSVLATFLSGVLMLTTSSCKETYPPTNLTQHSVIPLPASVMATNQTFVLDEEVSIRVEEGDESFKNEALRLAEMLRNATGHDFEVEEADKPAWFGNSIMIKKAAEGQPLPASGYVLDIQETQLSITALSAEGVFYGIQTLRQILPSQVEKTGELQSPVLIPTGIIRDWPQYEYRGMMLDVARHFFDVPAVKKVIDYLALYKINTLHLHLSDDQGWRIEIESWPNLTTHGGSTEVGGGEGGFFTKEDYKEIVAYAGDKHITIVPEIDMPGHTNAALASYPELNCDGKATELYTGMKVGFSTLCTDKEITYEFVNDVVREIAEMTPGPWFHIGGDESHSTEQEDYEYFMSRAREIVKSHGKQMIGWDEVAHADLDETDVVQFWAKEENALLGVQKGAKLLMSPSKHAYIDMKYDENSRLGLDWAGPSEVDDAYNWDPVHLVEGIEKVDILGVEAPLWAETIEMLDDIEYLMFPRILGIAEIGWTATENRRWDEYRVRLGQHRDRMKAMGIDFYESPLVPWQEEASFFMDIEMTGEGDE</sequence>
<dbReference type="InterPro" id="IPR015882">
    <property type="entry name" value="HEX_bac_N"/>
</dbReference>
<proteinExistence type="inferred from homology"/>
<dbReference type="Pfam" id="PF00728">
    <property type="entry name" value="Glyco_hydro_20"/>
    <property type="match status" value="1"/>
</dbReference>
<dbReference type="EC" id="3.2.1.52" evidence="3"/>
<dbReference type="SUPFAM" id="SSF51445">
    <property type="entry name" value="(Trans)glycosidases"/>
    <property type="match status" value="1"/>
</dbReference>
<dbReference type="GO" id="GO:0016020">
    <property type="term" value="C:membrane"/>
    <property type="evidence" value="ECO:0007669"/>
    <property type="project" value="TreeGrafter"/>
</dbReference>
<feature type="domain" description="Glycoside hydrolase family 20 catalytic" evidence="7">
    <location>
        <begin position="177"/>
        <end position="489"/>
    </location>
</feature>
<dbReference type="InterPro" id="IPR029018">
    <property type="entry name" value="Hex-like_dom2"/>
</dbReference>
<evidence type="ECO:0000256" key="3">
    <source>
        <dbReference type="ARBA" id="ARBA00012663"/>
    </source>
</evidence>
<evidence type="ECO:0000256" key="2">
    <source>
        <dbReference type="ARBA" id="ARBA00006285"/>
    </source>
</evidence>
<organism evidence="9 10">
    <name type="scientific">Marinilabilia salmonicolor</name>
    <dbReference type="NCBI Taxonomy" id="989"/>
    <lineage>
        <taxon>Bacteria</taxon>
        <taxon>Pseudomonadati</taxon>
        <taxon>Bacteroidota</taxon>
        <taxon>Bacteroidia</taxon>
        <taxon>Marinilabiliales</taxon>
        <taxon>Marinilabiliaceae</taxon>
        <taxon>Marinilabilia</taxon>
    </lineage>
</organism>
<accession>A0A368V8M5</accession>
<evidence type="ECO:0000256" key="1">
    <source>
        <dbReference type="ARBA" id="ARBA00001231"/>
    </source>
</evidence>
<gene>
    <name evidence="9" type="ORF">DFO77_10867</name>
</gene>
<evidence type="ECO:0000259" key="7">
    <source>
        <dbReference type="Pfam" id="PF00728"/>
    </source>
</evidence>
<comment type="catalytic activity">
    <reaction evidence="1">
        <text>Hydrolysis of terminal non-reducing N-acetyl-D-hexosamine residues in N-acetyl-beta-D-hexosaminides.</text>
        <dbReference type="EC" id="3.2.1.52"/>
    </reaction>
</comment>
<dbReference type="InterPro" id="IPR025705">
    <property type="entry name" value="Beta_hexosaminidase_sua/sub"/>
</dbReference>
<dbReference type="InterPro" id="IPR015883">
    <property type="entry name" value="Glyco_hydro_20_cat"/>
</dbReference>
<keyword evidence="10" id="KW-1185">Reference proteome</keyword>
<evidence type="ECO:0000313" key="10">
    <source>
        <dbReference type="Proteomes" id="UP000252733"/>
    </source>
</evidence>
<keyword evidence="4" id="KW-0378">Hydrolase</keyword>
<dbReference type="InterPro" id="IPR017853">
    <property type="entry name" value="GH"/>
</dbReference>
<keyword evidence="5" id="KW-0326">Glycosidase</keyword>
<evidence type="ECO:0000313" key="9">
    <source>
        <dbReference type="EMBL" id="RCW36625.1"/>
    </source>
</evidence>
<name>A0A368V8M5_9BACT</name>
<dbReference type="AlphaFoldDB" id="A0A368V8M5"/>
<dbReference type="PANTHER" id="PTHR22600">
    <property type="entry name" value="BETA-HEXOSAMINIDASE"/>
    <property type="match status" value="1"/>
</dbReference>
<feature type="domain" description="Beta-hexosaminidase bacterial type N-terminal" evidence="8">
    <location>
        <begin position="37"/>
        <end position="174"/>
    </location>
</feature>
<evidence type="ECO:0000256" key="5">
    <source>
        <dbReference type="ARBA" id="ARBA00023295"/>
    </source>
</evidence>